<evidence type="ECO:0000313" key="2">
    <source>
        <dbReference type="EMBL" id="ODJ88059.1"/>
    </source>
</evidence>
<dbReference type="AlphaFoldDB" id="A0A7Z1AGG5"/>
<sequence length="81" mass="9389">MDANHRKITQFSYRSHVGAWELGQTGQEARIYPMIFISALALIDSVLRLYLIILPDVVRTHVFVPQVERYPYTVETVVNKL</sequence>
<accession>A0A7Z1AGG5</accession>
<keyword evidence="1" id="KW-1133">Transmembrane helix</keyword>
<protein>
    <submittedName>
        <fullName evidence="2">Uncharacterized protein</fullName>
    </submittedName>
</protein>
<dbReference type="Proteomes" id="UP000094769">
    <property type="component" value="Unassembled WGS sequence"/>
</dbReference>
<reference evidence="2 3" key="1">
    <citation type="submission" date="2016-06" db="EMBL/GenBank/DDBJ databases">
        <title>Genome sequence of endosymbiont of Candidatus Endolucinida thiodiazotropha.</title>
        <authorList>
            <person name="Poehlein A."/>
            <person name="Koenig S."/>
            <person name="Heiden S.E."/>
            <person name="Thuermer A."/>
            <person name="Voget S."/>
            <person name="Daniel R."/>
            <person name="Markert S."/>
            <person name="Gros O."/>
            <person name="Schweder T."/>
        </authorList>
    </citation>
    <scope>NUCLEOTIDE SEQUENCE [LARGE SCALE GENOMIC DNA]</scope>
    <source>
        <strain evidence="2 3">COS</strain>
    </source>
</reference>
<proteinExistence type="predicted"/>
<evidence type="ECO:0000313" key="3">
    <source>
        <dbReference type="Proteomes" id="UP000094769"/>
    </source>
</evidence>
<organism evidence="2 3">
    <name type="scientific">Candidatus Thiodiazotropha endolucinida</name>
    <dbReference type="NCBI Taxonomy" id="1655433"/>
    <lineage>
        <taxon>Bacteria</taxon>
        <taxon>Pseudomonadati</taxon>
        <taxon>Pseudomonadota</taxon>
        <taxon>Gammaproteobacteria</taxon>
        <taxon>Chromatiales</taxon>
        <taxon>Sedimenticolaceae</taxon>
        <taxon>Candidatus Thiodiazotropha</taxon>
    </lineage>
</organism>
<keyword evidence="3" id="KW-1185">Reference proteome</keyword>
<gene>
    <name evidence="2" type="ORF">CODIS_18330</name>
</gene>
<name>A0A7Z1AGG5_9GAMM</name>
<evidence type="ECO:0000256" key="1">
    <source>
        <dbReference type="SAM" id="Phobius"/>
    </source>
</evidence>
<keyword evidence="1" id="KW-0812">Transmembrane</keyword>
<comment type="caution">
    <text evidence="2">The sequence shown here is derived from an EMBL/GenBank/DDBJ whole genome shotgun (WGS) entry which is preliminary data.</text>
</comment>
<keyword evidence="1" id="KW-0472">Membrane</keyword>
<feature type="transmembrane region" description="Helical" evidence="1">
    <location>
        <begin position="31"/>
        <end position="51"/>
    </location>
</feature>
<dbReference type="EMBL" id="MARB01000008">
    <property type="protein sequence ID" value="ODJ88059.1"/>
    <property type="molecule type" value="Genomic_DNA"/>
</dbReference>